<feature type="chain" id="PRO_5012764155" description="DUF3576 domain-containing protein" evidence="1">
    <location>
        <begin position="28"/>
        <end position="193"/>
    </location>
</feature>
<keyword evidence="1" id="KW-0732">Signal</keyword>
<evidence type="ECO:0008006" key="4">
    <source>
        <dbReference type="Google" id="ProtNLM"/>
    </source>
</evidence>
<dbReference type="Proteomes" id="UP000219621">
    <property type="component" value="Unassembled WGS sequence"/>
</dbReference>
<accession>A0A286GAU9</accession>
<dbReference type="PROSITE" id="PS51257">
    <property type="entry name" value="PROKAR_LIPOPROTEIN"/>
    <property type="match status" value="1"/>
</dbReference>
<proteinExistence type="predicted"/>
<feature type="signal peptide" evidence="1">
    <location>
        <begin position="1"/>
        <end position="27"/>
    </location>
</feature>
<sequence>MKGTTCASGRTVLKLTATALIAGLGLAACSQTEAVYPEDKRYRGMNQGDYRMVKPGQSERERETIFGQGGLFGGGGDDKDQGGGTGIGVNAWLWRASLDTVAFMPLVSADPFGGVIITDWYADPATPGERFKANVFILGRELRADGVKVNVFRQVRDPMGNWADAPVAPGVGGEMEDAVLTRARQLRIASNEG</sequence>
<dbReference type="OrthoDB" id="8479681at2"/>
<gene>
    <name evidence="2" type="ORF">SAMN05421508_102408</name>
</gene>
<dbReference type="AlphaFoldDB" id="A0A286GAU9"/>
<reference evidence="2 3" key="1">
    <citation type="submission" date="2017-09" db="EMBL/GenBank/DDBJ databases">
        <authorList>
            <person name="Ehlers B."/>
            <person name="Leendertz F.H."/>
        </authorList>
    </citation>
    <scope>NUCLEOTIDE SEQUENCE [LARGE SCALE GENOMIC DNA]</scope>
    <source>
        <strain evidence="2 3">USBA 140</strain>
    </source>
</reference>
<protein>
    <recommendedName>
        <fullName evidence="4">DUF3576 domain-containing protein</fullName>
    </recommendedName>
</protein>
<evidence type="ECO:0000313" key="2">
    <source>
        <dbReference type="EMBL" id="SOD92386.1"/>
    </source>
</evidence>
<evidence type="ECO:0000313" key="3">
    <source>
        <dbReference type="Proteomes" id="UP000219621"/>
    </source>
</evidence>
<name>A0A286GAU9_9PROT</name>
<dbReference type="InterPro" id="IPR021959">
    <property type="entry name" value="DUF3576"/>
</dbReference>
<organism evidence="2 3">
    <name type="scientific">Caenispirillum bisanense</name>
    <dbReference type="NCBI Taxonomy" id="414052"/>
    <lineage>
        <taxon>Bacteria</taxon>
        <taxon>Pseudomonadati</taxon>
        <taxon>Pseudomonadota</taxon>
        <taxon>Alphaproteobacteria</taxon>
        <taxon>Rhodospirillales</taxon>
        <taxon>Novispirillaceae</taxon>
        <taxon>Caenispirillum</taxon>
    </lineage>
</organism>
<dbReference type="EMBL" id="OCNJ01000002">
    <property type="protein sequence ID" value="SOD92386.1"/>
    <property type="molecule type" value="Genomic_DNA"/>
</dbReference>
<evidence type="ECO:0000256" key="1">
    <source>
        <dbReference type="SAM" id="SignalP"/>
    </source>
</evidence>
<dbReference type="Pfam" id="PF12100">
    <property type="entry name" value="DUF3576"/>
    <property type="match status" value="1"/>
</dbReference>
<dbReference type="RefSeq" id="WP_097278157.1">
    <property type="nucleotide sequence ID" value="NZ_OCNJ01000002.1"/>
</dbReference>
<keyword evidence="3" id="KW-1185">Reference proteome</keyword>